<keyword evidence="1" id="KW-0479">Metal-binding</keyword>
<evidence type="ECO:0000256" key="3">
    <source>
        <dbReference type="ARBA" id="ARBA00061496"/>
    </source>
</evidence>
<dbReference type="GO" id="GO:0046872">
    <property type="term" value="F:metal ion binding"/>
    <property type="evidence" value="ECO:0007669"/>
    <property type="project" value="UniProtKB-KW"/>
</dbReference>
<dbReference type="GO" id="GO:0016787">
    <property type="term" value="F:hydrolase activity"/>
    <property type="evidence" value="ECO:0007669"/>
    <property type="project" value="UniProtKB-KW"/>
</dbReference>
<dbReference type="CDD" id="cd07528">
    <property type="entry name" value="HAD_CbbY-like"/>
    <property type="match status" value="1"/>
</dbReference>
<dbReference type="PANTHER" id="PTHR42896:SF2">
    <property type="entry name" value="CBBY-LIKE PROTEIN"/>
    <property type="match status" value="1"/>
</dbReference>
<dbReference type="KEGG" id="smo:SELMODRAFT_437487"/>
<name>D8QMI5_SELML</name>
<dbReference type="NCBIfam" id="TIGR01509">
    <property type="entry name" value="HAD-SF-IA-v3"/>
    <property type="match status" value="1"/>
</dbReference>
<dbReference type="Gene3D" id="3.40.50.1000">
    <property type="entry name" value="HAD superfamily/HAD-like"/>
    <property type="match status" value="1"/>
</dbReference>
<evidence type="ECO:0000256" key="1">
    <source>
        <dbReference type="ARBA" id="ARBA00022723"/>
    </source>
</evidence>
<dbReference type="FunFam" id="3.40.50.1000:FF:000036">
    <property type="entry name" value="HAD family hydrolase"/>
    <property type="match status" value="1"/>
</dbReference>
<dbReference type="HOGENOM" id="CLU_045011_0_0_1"/>
<evidence type="ECO:0000256" key="2">
    <source>
        <dbReference type="ARBA" id="ARBA00022801"/>
    </source>
</evidence>
<organism evidence="5">
    <name type="scientific">Selaginella moellendorffii</name>
    <name type="common">Spikemoss</name>
    <dbReference type="NCBI Taxonomy" id="88036"/>
    <lineage>
        <taxon>Eukaryota</taxon>
        <taxon>Viridiplantae</taxon>
        <taxon>Streptophyta</taxon>
        <taxon>Embryophyta</taxon>
        <taxon>Tracheophyta</taxon>
        <taxon>Lycopodiopsida</taxon>
        <taxon>Selaginellales</taxon>
        <taxon>Selaginellaceae</taxon>
        <taxon>Selaginella</taxon>
    </lineage>
</organism>
<dbReference type="InterPro" id="IPR036412">
    <property type="entry name" value="HAD-like_sf"/>
</dbReference>
<dbReference type="AlphaFoldDB" id="D8QMI5"/>
<dbReference type="InterPro" id="IPR023214">
    <property type="entry name" value="HAD_sf"/>
</dbReference>
<comment type="similarity">
    <text evidence="3">Belongs to the HAD-like hydrolase superfamily. DOG/GPP family.</text>
</comment>
<evidence type="ECO:0000313" key="4">
    <source>
        <dbReference type="EMBL" id="EFJ38583.1"/>
    </source>
</evidence>
<dbReference type="STRING" id="88036.D8QMI5"/>
<dbReference type="eggNOG" id="KOG2914">
    <property type="taxonomic scope" value="Eukaryota"/>
</dbReference>
<dbReference type="SFLD" id="SFLDG01129">
    <property type="entry name" value="C1.5:_HAD__Beta-PGM__Phosphata"/>
    <property type="match status" value="1"/>
</dbReference>
<dbReference type="FunCoup" id="D8QMI5">
    <property type="interactions" value="1207"/>
</dbReference>
<dbReference type="InterPro" id="IPR044999">
    <property type="entry name" value="CbbY-like"/>
</dbReference>
<proteinExistence type="inferred from homology"/>
<evidence type="ECO:0000313" key="5">
    <source>
        <dbReference type="Proteomes" id="UP000001514"/>
    </source>
</evidence>
<keyword evidence="5" id="KW-1185">Reference proteome</keyword>
<dbReference type="OrthoDB" id="40579at2759"/>
<dbReference type="SFLD" id="SFLDS00003">
    <property type="entry name" value="Haloacid_Dehalogenase"/>
    <property type="match status" value="1"/>
</dbReference>
<dbReference type="Proteomes" id="UP000001514">
    <property type="component" value="Unassembled WGS sequence"/>
</dbReference>
<sequence>MASSSIVTSYTSQWFPKKLPGANVAANRFKSSRVFFVQPRAAAASDSSVKALFFDCDGVLVDTEKDGHRVSFNQTFKEKGLDTVWDVELYGELLKIGGGKERMTHYFNQVGWPDAAPKDSAERKAFVASLHKRKTDLFMELIDTKELPLRPGVARLVDEALAKNIKVAVCSTSNEKAVSAIVNVLLGPLRARSISIFAGDVVPRKKPDPAIYTLAATSFQVEPSSCVVIEDSGIGLQAAKAAGMTCIVTKSVYTADENFDRADAVFDFIDFGIEFCESLVTSKVLS</sequence>
<dbReference type="SUPFAM" id="SSF56784">
    <property type="entry name" value="HAD-like"/>
    <property type="match status" value="1"/>
</dbReference>
<dbReference type="EMBL" id="GL377565">
    <property type="protein sequence ID" value="EFJ38583.1"/>
    <property type="molecule type" value="Genomic_DNA"/>
</dbReference>
<keyword evidence="2" id="KW-0378">Hydrolase</keyword>
<dbReference type="Pfam" id="PF00702">
    <property type="entry name" value="Hydrolase"/>
    <property type="match status" value="1"/>
</dbReference>
<protein>
    <submittedName>
        <fullName evidence="4">Uncharacterized protein</fullName>
    </submittedName>
</protein>
<dbReference type="InterPro" id="IPR006439">
    <property type="entry name" value="HAD-SF_hydro_IA"/>
</dbReference>
<dbReference type="SFLD" id="SFLDF00035">
    <property type="entry name" value="phosphoglycolate_phosphatase"/>
    <property type="match status" value="1"/>
</dbReference>
<dbReference type="PANTHER" id="PTHR42896">
    <property type="entry name" value="XYLULOSE-1,5-BISPHOSPHATE (XUBP) PHOSPHATASE"/>
    <property type="match status" value="1"/>
</dbReference>
<dbReference type="InterPro" id="IPR023198">
    <property type="entry name" value="PGP-like_dom2"/>
</dbReference>
<gene>
    <name evidence="4" type="ORF">SELMODRAFT_437487</name>
</gene>
<dbReference type="Gramene" id="EFJ38583">
    <property type="protein sequence ID" value="EFJ38583"/>
    <property type="gene ID" value="SELMODRAFT_437487"/>
</dbReference>
<reference evidence="4 5" key="1">
    <citation type="journal article" date="2011" name="Science">
        <title>The Selaginella genome identifies genetic changes associated with the evolution of vascular plants.</title>
        <authorList>
            <person name="Banks J.A."/>
            <person name="Nishiyama T."/>
            <person name="Hasebe M."/>
            <person name="Bowman J.L."/>
            <person name="Gribskov M."/>
            <person name="dePamphilis C."/>
            <person name="Albert V.A."/>
            <person name="Aono N."/>
            <person name="Aoyama T."/>
            <person name="Ambrose B.A."/>
            <person name="Ashton N.W."/>
            <person name="Axtell M.J."/>
            <person name="Barker E."/>
            <person name="Barker M.S."/>
            <person name="Bennetzen J.L."/>
            <person name="Bonawitz N.D."/>
            <person name="Chapple C."/>
            <person name="Cheng C."/>
            <person name="Correa L.G."/>
            <person name="Dacre M."/>
            <person name="DeBarry J."/>
            <person name="Dreyer I."/>
            <person name="Elias M."/>
            <person name="Engstrom E.M."/>
            <person name="Estelle M."/>
            <person name="Feng L."/>
            <person name="Finet C."/>
            <person name="Floyd S.K."/>
            <person name="Frommer W.B."/>
            <person name="Fujita T."/>
            <person name="Gramzow L."/>
            <person name="Gutensohn M."/>
            <person name="Harholt J."/>
            <person name="Hattori M."/>
            <person name="Heyl A."/>
            <person name="Hirai T."/>
            <person name="Hiwatashi Y."/>
            <person name="Ishikawa M."/>
            <person name="Iwata M."/>
            <person name="Karol K.G."/>
            <person name="Koehler B."/>
            <person name="Kolukisaoglu U."/>
            <person name="Kubo M."/>
            <person name="Kurata T."/>
            <person name="Lalonde S."/>
            <person name="Li K."/>
            <person name="Li Y."/>
            <person name="Litt A."/>
            <person name="Lyons E."/>
            <person name="Manning G."/>
            <person name="Maruyama T."/>
            <person name="Michael T.P."/>
            <person name="Mikami K."/>
            <person name="Miyazaki S."/>
            <person name="Morinaga S."/>
            <person name="Murata T."/>
            <person name="Mueller-Roeber B."/>
            <person name="Nelson D.R."/>
            <person name="Obara M."/>
            <person name="Oguri Y."/>
            <person name="Olmstead R.G."/>
            <person name="Onodera N."/>
            <person name="Petersen B.L."/>
            <person name="Pils B."/>
            <person name="Prigge M."/>
            <person name="Rensing S.A."/>
            <person name="Riano-Pachon D.M."/>
            <person name="Roberts A.W."/>
            <person name="Sato Y."/>
            <person name="Scheller H.V."/>
            <person name="Schulz B."/>
            <person name="Schulz C."/>
            <person name="Shakirov E.V."/>
            <person name="Shibagaki N."/>
            <person name="Shinohara N."/>
            <person name="Shippen D.E."/>
            <person name="Soerensen I."/>
            <person name="Sotooka R."/>
            <person name="Sugimoto N."/>
            <person name="Sugita M."/>
            <person name="Sumikawa N."/>
            <person name="Tanurdzic M."/>
            <person name="Theissen G."/>
            <person name="Ulvskov P."/>
            <person name="Wakazuki S."/>
            <person name="Weng J.K."/>
            <person name="Willats W.W."/>
            <person name="Wipf D."/>
            <person name="Wolf P.G."/>
            <person name="Yang L."/>
            <person name="Zimmer A.D."/>
            <person name="Zhu Q."/>
            <person name="Mitros T."/>
            <person name="Hellsten U."/>
            <person name="Loque D."/>
            <person name="Otillar R."/>
            <person name="Salamov A."/>
            <person name="Schmutz J."/>
            <person name="Shapiro H."/>
            <person name="Lindquist E."/>
            <person name="Lucas S."/>
            <person name="Rokhsar D."/>
            <person name="Grigoriev I.V."/>
        </authorList>
    </citation>
    <scope>NUCLEOTIDE SEQUENCE [LARGE SCALE GENOMIC DNA]</scope>
</reference>
<dbReference type="InParanoid" id="D8QMI5"/>
<accession>D8QMI5</accession>
<dbReference type="OMA" id="RFDLTFC"/>
<dbReference type="Gene3D" id="1.10.150.240">
    <property type="entry name" value="Putative phosphatase, domain 2"/>
    <property type="match status" value="1"/>
</dbReference>
<dbReference type="SFLD" id="SFLDG01135">
    <property type="entry name" value="C1.5.6:_HAD__Beta-PGM__Phospha"/>
    <property type="match status" value="1"/>
</dbReference>